<comment type="caution">
    <text evidence="13">The sequence shown here is derived from an EMBL/GenBank/DDBJ whole genome shotgun (WGS) entry which is preliminary data.</text>
</comment>
<feature type="region of interest" description="Disordered" evidence="11">
    <location>
        <begin position="998"/>
        <end position="1024"/>
    </location>
</feature>
<feature type="domain" description="C2H2-type" evidence="12">
    <location>
        <begin position="791"/>
        <end position="819"/>
    </location>
</feature>
<accession>A0ABD1EB21</accession>
<sequence>MQQASETMCPVCTLYLRPGITLKQHLASHPKQKVIDALVKLSILDDVPKGQQSDNVNVPEVPGTIQTQNMGPYINQVALSHQPNIPGNHFFMYQQSMSTSSPHQTNVSPLPFNPFAQQYLVPTIYNPQMMPYFYQQQQLIMSSNGMPPPVRALPFDMSVNNSGQGPSTETRPSDLSVKSKDKDGEENIEKSKTEDKEGSERTNDMQMEEEESLKIDLKEQDLMSDHNEEEEECSREESSSLYKNDQDSDERVESAFSHNENSSDHDYEAHMQEIESQYLANNLIDHEECIGRPASQRSSNSEWAFRPDLNKACQTQNSLNISPRSVSHNEESSMLSESRSNYFFVDHKSNVSSTFSSEEQHSYEQAEPIYTSANIINNTEGLEFMSMEEIEGMQVIIGDFSNSSLIPAPENYDSVRPENPPILMTISGVSVMSPNPNNGNMELLEHSILGNSIEDNSIGNVNIRSDEKMPPRGELSGQESMGSTSDVAWNHIQQYQEQNSVSMGSYEHNPWDNSQERNSYIEESDSKLNMSTVDMTALKEELAEGVAGCKSNSKYVGLDINRKKVKKLIIKPKKPIKETQTKFDHVFTNGLKVENTEEDVDNLGLDNKEDIKEETKLSVINICRSCDKIFKTKKELRMHNREFHRQTKLKVTKCQICDEVFDMEHKFNEHLKIHPLECRMCGKLFYRRQGLKLHTARHLGIKPFKCDLCDKAFLVKQKLEEHRNCHTGNSPIKCSMCPETFKRHSNLVQHRNKHHFMIKRKIKDYICFCGEVFHSKKKLAWHKEIHDSKPKACTQCSEKFIHMASLTRHMRRAHNAEYLPDDRNPTQSNTECPICKGIYLKTSLDAHLKTHTSQKPFNCSICNKEFTTKWNLKLHKWTHASRTQKPFKCELCKGAFIRENDYISHMNSHKSLRPYTCNYCGAQFIRKYNCQRHVKEHENDKTYNCTVCGKSFHRSYYLKDHMRVHSGDRPYSCHICGKTSTTKSNHNKHVQIHHAREPFELITDGPKSKDKNKKKNTPNERRSG</sequence>
<evidence type="ECO:0000256" key="6">
    <source>
        <dbReference type="ARBA" id="ARBA00023015"/>
    </source>
</evidence>
<keyword evidence="4 10" id="KW-0863">Zinc-finger</keyword>
<evidence type="ECO:0000259" key="12">
    <source>
        <dbReference type="PROSITE" id="PS50157"/>
    </source>
</evidence>
<keyword evidence="2" id="KW-0479">Metal-binding</keyword>
<dbReference type="Pfam" id="PF00096">
    <property type="entry name" value="zf-C2H2"/>
    <property type="match status" value="4"/>
</dbReference>
<dbReference type="PANTHER" id="PTHR24383">
    <property type="entry name" value="ZINC FINGER PROTEIN"/>
    <property type="match status" value="1"/>
</dbReference>
<evidence type="ECO:0000256" key="9">
    <source>
        <dbReference type="ARBA" id="ARBA00023242"/>
    </source>
</evidence>
<dbReference type="PROSITE" id="PS00028">
    <property type="entry name" value="ZINC_FINGER_C2H2_1"/>
    <property type="match status" value="9"/>
</dbReference>
<feature type="domain" description="C2H2-type" evidence="12">
    <location>
        <begin position="621"/>
        <end position="649"/>
    </location>
</feature>
<feature type="domain" description="C2H2-type" evidence="12">
    <location>
        <begin position="943"/>
        <end position="970"/>
    </location>
</feature>
<keyword evidence="8" id="KW-0804">Transcription</keyword>
<keyword evidence="7" id="KW-0238">DNA-binding</keyword>
<dbReference type="EMBL" id="JBDJPC010000009">
    <property type="protein sequence ID" value="KAL1491827.1"/>
    <property type="molecule type" value="Genomic_DNA"/>
</dbReference>
<evidence type="ECO:0000256" key="2">
    <source>
        <dbReference type="ARBA" id="ARBA00022723"/>
    </source>
</evidence>
<evidence type="ECO:0000256" key="10">
    <source>
        <dbReference type="PROSITE-ProRule" id="PRU00042"/>
    </source>
</evidence>
<organism evidence="13 14">
    <name type="scientific">Hypothenemus hampei</name>
    <name type="common">Coffee berry borer</name>
    <dbReference type="NCBI Taxonomy" id="57062"/>
    <lineage>
        <taxon>Eukaryota</taxon>
        <taxon>Metazoa</taxon>
        <taxon>Ecdysozoa</taxon>
        <taxon>Arthropoda</taxon>
        <taxon>Hexapoda</taxon>
        <taxon>Insecta</taxon>
        <taxon>Pterygota</taxon>
        <taxon>Neoptera</taxon>
        <taxon>Endopterygota</taxon>
        <taxon>Coleoptera</taxon>
        <taxon>Polyphaga</taxon>
        <taxon>Cucujiformia</taxon>
        <taxon>Curculionidae</taxon>
        <taxon>Scolytinae</taxon>
        <taxon>Hypothenemus</taxon>
    </lineage>
</organism>
<dbReference type="PANTHER" id="PTHR24383:SF20">
    <property type="entry name" value="C2H2-TYPE DOMAIN-CONTAINING PROTEIN"/>
    <property type="match status" value="1"/>
</dbReference>
<dbReference type="SMART" id="SM00355">
    <property type="entry name" value="ZnF_C2H2"/>
    <property type="match status" value="14"/>
</dbReference>
<evidence type="ECO:0000256" key="4">
    <source>
        <dbReference type="ARBA" id="ARBA00022771"/>
    </source>
</evidence>
<evidence type="ECO:0000256" key="11">
    <source>
        <dbReference type="SAM" id="MobiDB-lite"/>
    </source>
</evidence>
<keyword evidence="6" id="KW-0805">Transcription regulation</keyword>
<dbReference type="FunFam" id="3.30.160.60:FF:000100">
    <property type="entry name" value="Zinc finger 45-like"/>
    <property type="match status" value="1"/>
</dbReference>
<dbReference type="SUPFAM" id="SSF57667">
    <property type="entry name" value="beta-beta-alpha zinc fingers"/>
    <property type="match status" value="7"/>
</dbReference>
<dbReference type="FunFam" id="3.30.160.60:FF:000322">
    <property type="entry name" value="GDNF-inducible zinc finger protein 1"/>
    <property type="match status" value="1"/>
</dbReference>
<dbReference type="InterPro" id="IPR013087">
    <property type="entry name" value="Znf_C2H2_type"/>
</dbReference>
<feature type="compositionally biased region" description="Basic and acidic residues" evidence="11">
    <location>
        <begin position="212"/>
        <end position="226"/>
    </location>
</feature>
<feature type="domain" description="C2H2-type" evidence="12">
    <location>
        <begin position="971"/>
        <end position="998"/>
    </location>
</feature>
<feature type="domain" description="C2H2-type" evidence="12">
    <location>
        <begin position="676"/>
        <end position="703"/>
    </location>
</feature>
<feature type="domain" description="C2H2-type" evidence="12">
    <location>
        <begin position="704"/>
        <end position="731"/>
    </location>
</feature>
<dbReference type="AlphaFoldDB" id="A0ABD1EB21"/>
<feature type="region of interest" description="Disordered" evidence="11">
    <location>
        <begin position="462"/>
        <end position="482"/>
    </location>
</feature>
<protein>
    <recommendedName>
        <fullName evidence="12">C2H2-type domain-containing protein</fullName>
    </recommendedName>
</protein>
<feature type="domain" description="C2H2-type" evidence="12">
    <location>
        <begin position="652"/>
        <end position="679"/>
    </location>
</feature>
<dbReference type="Gene3D" id="3.30.160.60">
    <property type="entry name" value="Classic Zinc Finger"/>
    <property type="match status" value="9"/>
</dbReference>
<feature type="compositionally biased region" description="Basic and acidic residues" evidence="11">
    <location>
        <begin position="244"/>
        <end position="253"/>
    </location>
</feature>
<reference evidence="13 14" key="1">
    <citation type="submission" date="2024-05" db="EMBL/GenBank/DDBJ databases">
        <title>Genetic variation in Jamaican populations of the coffee berry borer (Hypothenemus hampei).</title>
        <authorList>
            <person name="Errbii M."/>
            <person name="Myrie A."/>
        </authorList>
    </citation>
    <scope>NUCLEOTIDE SEQUENCE [LARGE SCALE GENOMIC DNA]</scope>
    <source>
        <strain evidence="13">JA-Hopewell-2020-01-JO</strain>
        <tissue evidence="13">Whole body</tissue>
    </source>
</reference>
<feature type="domain" description="C2H2-type" evidence="12">
    <location>
        <begin position="915"/>
        <end position="942"/>
    </location>
</feature>
<evidence type="ECO:0000313" key="14">
    <source>
        <dbReference type="Proteomes" id="UP001566132"/>
    </source>
</evidence>
<evidence type="ECO:0000256" key="3">
    <source>
        <dbReference type="ARBA" id="ARBA00022737"/>
    </source>
</evidence>
<dbReference type="PROSITE" id="PS50157">
    <property type="entry name" value="ZINC_FINGER_C2H2_2"/>
    <property type="match status" value="11"/>
</dbReference>
<proteinExistence type="predicted"/>
<keyword evidence="3" id="KW-0677">Repeat</keyword>
<keyword evidence="9" id="KW-0539">Nucleus</keyword>
<evidence type="ECO:0000256" key="7">
    <source>
        <dbReference type="ARBA" id="ARBA00023125"/>
    </source>
</evidence>
<feature type="domain" description="C2H2-type" evidence="12">
    <location>
        <begin position="887"/>
        <end position="914"/>
    </location>
</feature>
<feature type="region of interest" description="Disordered" evidence="11">
    <location>
        <begin position="151"/>
        <end position="265"/>
    </location>
</feature>
<keyword evidence="5" id="KW-0862">Zinc</keyword>
<evidence type="ECO:0000313" key="13">
    <source>
        <dbReference type="EMBL" id="KAL1491827.1"/>
    </source>
</evidence>
<dbReference type="GO" id="GO:0003677">
    <property type="term" value="F:DNA binding"/>
    <property type="evidence" value="ECO:0007669"/>
    <property type="project" value="UniProtKB-KW"/>
</dbReference>
<dbReference type="GO" id="GO:0008270">
    <property type="term" value="F:zinc ion binding"/>
    <property type="evidence" value="ECO:0007669"/>
    <property type="project" value="UniProtKB-KW"/>
</dbReference>
<evidence type="ECO:0000256" key="8">
    <source>
        <dbReference type="ARBA" id="ARBA00023163"/>
    </source>
</evidence>
<dbReference type="FunFam" id="3.30.160.60:FF:000182">
    <property type="entry name" value="zinc finger protein 366"/>
    <property type="match status" value="1"/>
</dbReference>
<keyword evidence="14" id="KW-1185">Reference proteome</keyword>
<dbReference type="Proteomes" id="UP001566132">
    <property type="component" value="Unassembled WGS sequence"/>
</dbReference>
<feature type="domain" description="C2H2-type" evidence="12">
    <location>
        <begin position="732"/>
        <end position="754"/>
    </location>
</feature>
<feature type="compositionally biased region" description="Basic and acidic residues" evidence="11">
    <location>
        <begin position="177"/>
        <end position="203"/>
    </location>
</feature>
<dbReference type="InterPro" id="IPR036236">
    <property type="entry name" value="Znf_C2H2_sf"/>
</dbReference>
<name>A0ABD1EB21_HYPHA</name>
<dbReference type="GO" id="GO:0005634">
    <property type="term" value="C:nucleus"/>
    <property type="evidence" value="ECO:0007669"/>
    <property type="project" value="UniProtKB-SubCell"/>
</dbReference>
<feature type="compositionally biased region" description="Polar residues" evidence="11">
    <location>
        <begin position="158"/>
        <end position="170"/>
    </location>
</feature>
<gene>
    <name evidence="13" type="ORF">ABEB36_012363</name>
</gene>
<comment type="subcellular location">
    <subcellularLocation>
        <location evidence="1">Nucleus</location>
    </subcellularLocation>
</comment>
<evidence type="ECO:0000256" key="1">
    <source>
        <dbReference type="ARBA" id="ARBA00004123"/>
    </source>
</evidence>
<evidence type="ECO:0000256" key="5">
    <source>
        <dbReference type="ARBA" id="ARBA00022833"/>
    </source>
</evidence>
<feature type="domain" description="C2H2-type" evidence="12">
    <location>
        <begin position="857"/>
        <end position="884"/>
    </location>
</feature>